<gene>
    <name evidence="1" type="ORF">S01H1_50941</name>
</gene>
<dbReference type="Gene3D" id="1.10.1220.10">
    <property type="entry name" value="Met repressor-like"/>
    <property type="match status" value="1"/>
</dbReference>
<comment type="caution">
    <text evidence="1">The sequence shown here is derived from an EMBL/GenBank/DDBJ whole genome shotgun (WGS) entry which is preliminary data.</text>
</comment>
<dbReference type="EMBL" id="BARS01032848">
    <property type="protein sequence ID" value="GAG19166.1"/>
    <property type="molecule type" value="Genomic_DNA"/>
</dbReference>
<proteinExistence type="predicted"/>
<dbReference type="SUPFAM" id="SSF47598">
    <property type="entry name" value="Ribbon-helix-helix"/>
    <property type="match status" value="1"/>
</dbReference>
<dbReference type="AlphaFoldDB" id="X0X2F0"/>
<sequence>MLSKKQEIQKQEKMVLINFSVPASFKKKFKITAAELDMTQSNLLQKIFKEWENRHKL</sequence>
<organism evidence="1">
    <name type="scientific">marine sediment metagenome</name>
    <dbReference type="NCBI Taxonomy" id="412755"/>
    <lineage>
        <taxon>unclassified sequences</taxon>
        <taxon>metagenomes</taxon>
        <taxon>ecological metagenomes</taxon>
    </lineage>
</organism>
<protein>
    <submittedName>
        <fullName evidence="1">Uncharacterized protein</fullName>
    </submittedName>
</protein>
<evidence type="ECO:0000313" key="1">
    <source>
        <dbReference type="EMBL" id="GAG19166.1"/>
    </source>
</evidence>
<accession>X0X2F0</accession>
<dbReference type="InterPro" id="IPR013321">
    <property type="entry name" value="Arc_rbn_hlx_hlx"/>
</dbReference>
<reference evidence="1" key="1">
    <citation type="journal article" date="2014" name="Front. Microbiol.">
        <title>High frequency of phylogenetically diverse reductive dehalogenase-homologous genes in deep subseafloor sedimentary metagenomes.</title>
        <authorList>
            <person name="Kawai M."/>
            <person name="Futagami T."/>
            <person name="Toyoda A."/>
            <person name="Takaki Y."/>
            <person name="Nishi S."/>
            <person name="Hori S."/>
            <person name="Arai W."/>
            <person name="Tsubouchi T."/>
            <person name="Morono Y."/>
            <person name="Uchiyama I."/>
            <person name="Ito T."/>
            <person name="Fujiyama A."/>
            <person name="Inagaki F."/>
            <person name="Takami H."/>
        </authorList>
    </citation>
    <scope>NUCLEOTIDE SEQUENCE</scope>
    <source>
        <strain evidence="1">Expedition CK06-06</strain>
    </source>
</reference>
<name>X0X2F0_9ZZZZ</name>
<dbReference type="InterPro" id="IPR010985">
    <property type="entry name" value="Ribbon_hlx_hlx"/>
</dbReference>
<dbReference type="GO" id="GO:0006355">
    <property type="term" value="P:regulation of DNA-templated transcription"/>
    <property type="evidence" value="ECO:0007669"/>
    <property type="project" value="InterPro"/>
</dbReference>